<dbReference type="GO" id="GO:0047632">
    <property type="term" value="F:agmatine deiminase activity"/>
    <property type="evidence" value="ECO:0007669"/>
    <property type="project" value="TreeGrafter"/>
</dbReference>
<evidence type="ECO:0000313" key="2">
    <source>
        <dbReference type="EMBL" id="SVA06848.1"/>
    </source>
</evidence>
<name>A0A381SU55_9ZZZZ</name>
<dbReference type="GO" id="GO:0004668">
    <property type="term" value="F:protein-arginine deiminase activity"/>
    <property type="evidence" value="ECO:0007669"/>
    <property type="project" value="InterPro"/>
</dbReference>
<dbReference type="GO" id="GO:0009446">
    <property type="term" value="P:putrescine biosynthetic process"/>
    <property type="evidence" value="ECO:0007669"/>
    <property type="project" value="InterPro"/>
</dbReference>
<gene>
    <name evidence="2" type="ORF">METZ01_LOCUS59702</name>
</gene>
<evidence type="ECO:0000256" key="1">
    <source>
        <dbReference type="ARBA" id="ARBA00022801"/>
    </source>
</evidence>
<dbReference type="AlphaFoldDB" id="A0A381SU55"/>
<protein>
    <recommendedName>
        <fullName evidence="3">Agmatine deiminase</fullName>
    </recommendedName>
</protein>
<organism evidence="2">
    <name type="scientific">marine metagenome</name>
    <dbReference type="NCBI Taxonomy" id="408172"/>
    <lineage>
        <taxon>unclassified sequences</taxon>
        <taxon>metagenomes</taxon>
        <taxon>ecological metagenomes</taxon>
    </lineage>
</organism>
<accession>A0A381SU55</accession>
<dbReference type="PANTHER" id="PTHR31377:SF0">
    <property type="entry name" value="AGMATINE DEIMINASE-RELATED"/>
    <property type="match status" value="1"/>
</dbReference>
<dbReference type="EMBL" id="UINC01003498">
    <property type="protein sequence ID" value="SVA06848.1"/>
    <property type="molecule type" value="Genomic_DNA"/>
</dbReference>
<sequence length="348" mass="38911">MPAEWAPHRATWIAWPHNASDWPGKLQSIRWWYTEFVRHLATVEQVAIVFRSEPERRRAFSFLSKAGVSRDRLEPHIFPTNRSWLRDTGGTFVLHSADDTTEPALAMIDWHFNGWSKYADWSADDQLPTLIATKLQLKRITPRLQKTARTMVLEGGSIDVNGEGVALATEECLLDTKVQPRNPGLGRSETEKALRNFLGIETVIWLGAGIAGDDTHGHVDDIARFVSPGTVVVAVEPDHTDPNHAPLADNLARLRDARVHGRSFTIVTLPMPRPLWFNGQRLPASYLNFYLANDSVLVPTFNDPADRFALGTLAELFPKREVIGIHAVDLVLGLGTIHCLTLQEPAVF</sequence>
<keyword evidence="1" id="KW-0378">Hydrolase</keyword>
<dbReference type="PANTHER" id="PTHR31377">
    <property type="entry name" value="AGMATINE DEIMINASE-RELATED"/>
    <property type="match status" value="1"/>
</dbReference>
<proteinExistence type="predicted"/>
<dbReference type="InterPro" id="IPR007466">
    <property type="entry name" value="Peptidyl-Arg-deiminase_porph"/>
</dbReference>
<dbReference type="Gene3D" id="3.75.10.10">
    <property type="entry name" value="L-arginine/glycine Amidinotransferase, Chain A"/>
    <property type="match status" value="1"/>
</dbReference>
<evidence type="ECO:0008006" key="3">
    <source>
        <dbReference type="Google" id="ProtNLM"/>
    </source>
</evidence>
<dbReference type="Pfam" id="PF04371">
    <property type="entry name" value="PAD_porph"/>
    <property type="match status" value="1"/>
</dbReference>
<dbReference type="SUPFAM" id="SSF55909">
    <property type="entry name" value="Pentein"/>
    <property type="match status" value="1"/>
</dbReference>
<reference evidence="2" key="1">
    <citation type="submission" date="2018-05" db="EMBL/GenBank/DDBJ databases">
        <authorList>
            <person name="Lanie J.A."/>
            <person name="Ng W.-L."/>
            <person name="Kazmierczak K.M."/>
            <person name="Andrzejewski T.M."/>
            <person name="Davidsen T.M."/>
            <person name="Wayne K.J."/>
            <person name="Tettelin H."/>
            <person name="Glass J.I."/>
            <person name="Rusch D."/>
            <person name="Podicherti R."/>
            <person name="Tsui H.-C.T."/>
            <person name="Winkler M.E."/>
        </authorList>
    </citation>
    <scope>NUCLEOTIDE SEQUENCE</scope>
</reference>